<dbReference type="InterPro" id="IPR002731">
    <property type="entry name" value="ATPase_BadF"/>
</dbReference>
<dbReference type="PANTHER" id="PTHR43190">
    <property type="entry name" value="N-ACETYL-D-GLUCOSAMINE KINASE"/>
    <property type="match status" value="1"/>
</dbReference>
<accession>A0A089LRY6</accession>
<dbReference type="OrthoDB" id="9772633at2"/>
<gene>
    <name evidence="2" type="ORF">PSTEL_06750</name>
</gene>
<dbReference type="HOGENOM" id="CLU_016274_1_1_9"/>
<name>A0A089LRY6_9BACL</name>
<evidence type="ECO:0000313" key="3">
    <source>
        <dbReference type="Proteomes" id="UP000029507"/>
    </source>
</evidence>
<proteinExistence type="predicted"/>
<evidence type="ECO:0000313" key="2">
    <source>
        <dbReference type="EMBL" id="AIQ62850.1"/>
    </source>
</evidence>
<dbReference type="Proteomes" id="UP000029507">
    <property type="component" value="Chromosome"/>
</dbReference>
<organism evidence="2 3">
    <name type="scientific">Paenibacillus stellifer</name>
    <dbReference type="NCBI Taxonomy" id="169760"/>
    <lineage>
        <taxon>Bacteria</taxon>
        <taxon>Bacillati</taxon>
        <taxon>Bacillota</taxon>
        <taxon>Bacilli</taxon>
        <taxon>Bacillales</taxon>
        <taxon>Paenibacillaceae</taxon>
        <taxon>Paenibacillus</taxon>
    </lineage>
</organism>
<keyword evidence="3" id="KW-1185">Reference proteome</keyword>
<feature type="domain" description="ATPase BadF/BadG/BcrA/BcrD type" evidence="1">
    <location>
        <begin position="8"/>
        <end position="303"/>
    </location>
</feature>
<dbReference type="SUPFAM" id="SSF53067">
    <property type="entry name" value="Actin-like ATPase domain"/>
    <property type="match status" value="2"/>
</dbReference>
<dbReference type="AlphaFoldDB" id="A0A089LRY6"/>
<reference evidence="2 3" key="1">
    <citation type="submission" date="2014-08" db="EMBL/GenBank/DDBJ databases">
        <title>Comparative genomics of the Paenibacillus odorifer group.</title>
        <authorList>
            <person name="den Bakker H.C."/>
            <person name="Tsai Y.-C."/>
            <person name="Martin N."/>
            <person name="Korlach J."/>
            <person name="Wiedmann M."/>
        </authorList>
    </citation>
    <scope>NUCLEOTIDE SEQUENCE [LARGE SCALE GENOMIC DNA]</scope>
    <source>
        <strain evidence="2 3">DSM 14472</strain>
    </source>
</reference>
<sequence length="311" mass="31931">MSSESYVIGIDGGGTKSRLYVADLSGAKLGEATGGPTNLHAIGEAAVTESLRSLIGSATEEAGRRIEDCAALCLASAGADRPDDRAALEQIVAACGIRGVITVTNDAEPVLAAGSGGREGVAVISGTGSLAYGRRASGLMARAGGWGHLIGDEGSGYAIGAKGIAAAVRAYDGREAPTLLMPRLMEHLGLSRMERIVPYVYQSAGKKEIAALAAVVHQAYLEGDEASARILKEAAEELALMAGAVIEALSFGEEPLTVVCSGSVFANMNYIYATFTELLQRSYPLAKAVLPDTDAAYGAALLALLSLQDNP</sequence>
<evidence type="ECO:0000259" key="1">
    <source>
        <dbReference type="Pfam" id="PF01869"/>
    </source>
</evidence>
<dbReference type="PANTHER" id="PTHR43190:SF3">
    <property type="entry name" value="N-ACETYL-D-GLUCOSAMINE KINASE"/>
    <property type="match status" value="1"/>
</dbReference>
<dbReference type="EMBL" id="CP009286">
    <property type="protein sequence ID" value="AIQ62850.1"/>
    <property type="molecule type" value="Genomic_DNA"/>
</dbReference>
<dbReference type="InterPro" id="IPR052519">
    <property type="entry name" value="Euk-type_GlcNAc_Kinase"/>
</dbReference>
<dbReference type="InterPro" id="IPR043129">
    <property type="entry name" value="ATPase_NBD"/>
</dbReference>
<dbReference type="RefSeq" id="WP_038694302.1">
    <property type="nucleotide sequence ID" value="NZ_CP009286.1"/>
</dbReference>
<protein>
    <recommendedName>
        <fullName evidence="1">ATPase BadF/BadG/BcrA/BcrD type domain-containing protein</fullName>
    </recommendedName>
</protein>
<dbReference type="KEGG" id="pste:PSTEL_06750"/>
<dbReference type="Pfam" id="PF01869">
    <property type="entry name" value="BcrAD_BadFG"/>
    <property type="match status" value="1"/>
</dbReference>
<dbReference type="STRING" id="169760.PSTEL_06750"/>
<dbReference type="Gene3D" id="3.30.420.40">
    <property type="match status" value="2"/>
</dbReference>